<keyword evidence="2 7" id="KW-0813">Transport</keyword>
<dbReference type="SUPFAM" id="SSF161098">
    <property type="entry name" value="MetI-like"/>
    <property type="match status" value="1"/>
</dbReference>
<evidence type="ECO:0000313" key="9">
    <source>
        <dbReference type="EMBL" id="SNR49245.1"/>
    </source>
</evidence>
<reference evidence="9 10" key="1">
    <citation type="submission" date="2017-06" db="EMBL/GenBank/DDBJ databases">
        <authorList>
            <person name="Kim H.J."/>
            <person name="Triplett B.A."/>
        </authorList>
    </citation>
    <scope>NUCLEOTIDE SEQUENCE [LARGE SCALE GENOMIC DNA]</scope>
    <source>
        <strain evidence="9 10">DSM 45207</strain>
    </source>
</reference>
<keyword evidence="10" id="KW-1185">Reference proteome</keyword>
<feature type="transmembrane region" description="Helical" evidence="7">
    <location>
        <begin position="67"/>
        <end position="83"/>
    </location>
</feature>
<dbReference type="PANTHER" id="PTHR47737:SF1">
    <property type="entry name" value="GLYCINE BETAINE_PROLINE BETAINE TRANSPORT SYSTEM PERMEASE PROTEIN PROW"/>
    <property type="match status" value="1"/>
</dbReference>
<dbReference type="PROSITE" id="PS50928">
    <property type="entry name" value="ABC_TM1"/>
    <property type="match status" value="1"/>
</dbReference>
<feature type="domain" description="ABC transmembrane type-1" evidence="8">
    <location>
        <begin position="89"/>
        <end position="268"/>
    </location>
</feature>
<dbReference type="CDD" id="cd06261">
    <property type="entry name" value="TM_PBP2"/>
    <property type="match status" value="1"/>
</dbReference>
<protein>
    <submittedName>
        <fullName evidence="9">Glycine betaine/proline transport system permease protein</fullName>
    </submittedName>
</protein>
<evidence type="ECO:0000259" key="8">
    <source>
        <dbReference type="PROSITE" id="PS50928"/>
    </source>
</evidence>
<proteinExistence type="inferred from homology"/>
<feature type="transmembrane region" description="Helical" evidence="7">
    <location>
        <begin position="247"/>
        <end position="264"/>
    </location>
</feature>
<dbReference type="Proteomes" id="UP000198348">
    <property type="component" value="Unassembled WGS sequence"/>
</dbReference>
<feature type="transmembrane region" description="Helical" evidence="7">
    <location>
        <begin position="89"/>
        <end position="115"/>
    </location>
</feature>
<evidence type="ECO:0000256" key="7">
    <source>
        <dbReference type="RuleBase" id="RU363032"/>
    </source>
</evidence>
<keyword evidence="3" id="KW-1003">Cell membrane</keyword>
<dbReference type="OrthoDB" id="9815258at2"/>
<name>A0A238WRT0_9PSEU</name>
<dbReference type="PANTHER" id="PTHR47737">
    <property type="entry name" value="GLYCINE BETAINE/PROLINE BETAINE TRANSPORT SYSTEM PERMEASE PROTEIN PROW"/>
    <property type="match status" value="1"/>
</dbReference>
<dbReference type="InterPro" id="IPR035906">
    <property type="entry name" value="MetI-like_sf"/>
</dbReference>
<dbReference type="GO" id="GO:0005275">
    <property type="term" value="F:amine transmembrane transporter activity"/>
    <property type="evidence" value="ECO:0007669"/>
    <property type="project" value="TreeGrafter"/>
</dbReference>
<keyword evidence="6 7" id="KW-0472">Membrane</keyword>
<dbReference type="FunFam" id="1.10.3720.10:FF:000001">
    <property type="entry name" value="Glycine betaine ABC transporter, permease"/>
    <property type="match status" value="1"/>
</dbReference>
<evidence type="ECO:0000256" key="2">
    <source>
        <dbReference type="ARBA" id="ARBA00022448"/>
    </source>
</evidence>
<dbReference type="EMBL" id="FZNW01000007">
    <property type="protein sequence ID" value="SNR49245.1"/>
    <property type="molecule type" value="Genomic_DNA"/>
</dbReference>
<evidence type="ECO:0000313" key="10">
    <source>
        <dbReference type="Proteomes" id="UP000198348"/>
    </source>
</evidence>
<comment type="subcellular location">
    <subcellularLocation>
        <location evidence="7">Cell membrane</location>
        <topology evidence="7">Multi-pass membrane protein</topology>
    </subcellularLocation>
    <subcellularLocation>
        <location evidence="1">Membrane</location>
        <topology evidence="1">Multi-pass membrane protein</topology>
    </subcellularLocation>
</comment>
<feature type="transmembrane region" description="Helical" evidence="7">
    <location>
        <begin position="215"/>
        <end position="235"/>
    </location>
</feature>
<dbReference type="GO" id="GO:0043190">
    <property type="term" value="C:ATP-binding cassette (ABC) transporter complex"/>
    <property type="evidence" value="ECO:0007669"/>
    <property type="project" value="TreeGrafter"/>
</dbReference>
<feature type="transmembrane region" description="Helical" evidence="7">
    <location>
        <begin position="15"/>
        <end position="34"/>
    </location>
</feature>
<dbReference type="Gene3D" id="1.10.3720.10">
    <property type="entry name" value="MetI-like"/>
    <property type="match status" value="1"/>
</dbReference>
<gene>
    <name evidence="9" type="ORF">SAMN06265360_107142</name>
</gene>
<evidence type="ECO:0000256" key="6">
    <source>
        <dbReference type="ARBA" id="ARBA00023136"/>
    </source>
</evidence>
<dbReference type="Pfam" id="PF00528">
    <property type="entry name" value="BPD_transp_1"/>
    <property type="match status" value="1"/>
</dbReference>
<feature type="transmembrane region" description="Helical" evidence="7">
    <location>
        <begin position="136"/>
        <end position="163"/>
    </location>
</feature>
<dbReference type="AlphaFoldDB" id="A0A238WRT0"/>
<keyword evidence="5 7" id="KW-1133">Transmembrane helix</keyword>
<dbReference type="RefSeq" id="WP_089300966.1">
    <property type="nucleotide sequence ID" value="NZ_FZNW01000007.1"/>
</dbReference>
<dbReference type="GO" id="GO:0015871">
    <property type="term" value="P:choline transport"/>
    <property type="evidence" value="ECO:0007669"/>
    <property type="project" value="TreeGrafter"/>
</dbReference>
<evidence type="ECO:0000256" key="4">
    <source>
        <dbReference type="ARBA" id="ARBA00022692"/>
    </source>
</evidence>
<dbReference type="GO" id="GO:0015226">
    <property type="term" value="F:carnitine transmembrane transporter activity"/>
    <property type="evidence" value="ECO:0007669"/>
    <property type="project" value="TreeGrafter"/>
</dbReference>
<evidence type="ECO:0000256" key="1">
    <source>
        <dbReference type="ARBA" id="ARBA00004141"/>
    </source>
</evidence>
<feature type="transmembrane region" description="Helical" evidence="7">
    <location>
        <begin position="40"/>
        <end position="60"/>
    </location>
</feature>
<comment type="similarity">
    <text evidence="7">Belongs to the binding-protein-dependent transport system permease family.</text>
</comment>
<sequence>MDEWRIPLGDWVESFIDWLITVLGPLFDVIGTVLKETFEGLQSTLNFAPAWLMIIILAVLGGLARNWIFAIGAAIGLFLIALMDQWEQAMLTLALVLVAGAVATIIAIPLGILASRSRAFSNAIRPVLDFMQTMPPLVYLIPAVVIFTVGVVPGIVATIIFAMPPGVRLTELGIRQVDAEVVEAGHAFGSPPNAILRQIQLPLALPTIMAGINQVIMLGLSMVVLAGFVGGPGLGQQVLSAISRIDVALGVEAGLSVVILAIFLDRVTAGLGTRSTVARQKEAA</sequence>
<dbReference type="GO" id="GO:0031460">
    <property type="term" value="P:glycine betaine transport"/>
    <property type="evidence" value="ECO:0007669"/>
    <property type="project" value="TreeGrafter"/>
</dbReference>
<dbReference type="InterPro" id="IPR000515">
    <property type="entry name" value="MetI-like"/>
</dbReference>
<evidence type="ECO:0000256" key="3">
    <source>
        <dbReference type="ARBA" id="ARBA00022475"/>
    </source>
</evidence>
<accession>A0A238WRT0</accession>
<evidence type="ECO:0000256" key="5">
    <source>
        <dbReference type="ARBA" id="ARBA00022989"/>
    </source>
</evidence>
<organism evidence="9 10">
    <name type="scientific">Haloechinothrix alba</name>
    <dbReference type="NCBI Taxonomy" id="664784"/>
    <lineage>
        <taxon>Bacteria</taxon>
        <taxon>Bacillati</taxon>
        <taxon>Actinomycetota</taxon>
        <taxon>Actinomycetes</taxon>
        <taxon>Pseudonocardiales</taxon>
        <taxon>Pseudonocardiaceae</taxon>
        <taxon>Haloechinothrix</taxon>
    </lineage>
</organism>
<keyword evidence="4 7" id="KW-0812">Transmembrane</keyword>